<dbReference type="InterPro" id="IPR019400">
    <property type="entry name" value="Peptidase_C65_otubain"/>
</dbReference>
<organism evidence="1 2">
    <name type="scientific">Candidatus Chromulinivorax destructor</name>
    <dbReference type="NCBI Taxonomy" id="2066483"/>
    <lineage>
        <taxon>Bacteria</taxon>
        <taxon>Candidatus Babelota</taxon>
        <taxon>Candidatus Babeliae</taxon>
        <taxon>Candidatus Babeliales</taxon>
        <taxon>Candidatus Chromulinivoraceae</taxon>
        <taxon>Candidatus Chromulinivorax</taxon>
    </lineage>
</organism>
<sequence>MKVYRRLFIILYAISDQTFSHVFDYTMASSVDTLYKREERILTPNEALQKLVQVGISFWNSNTKAVLTYIKDEKSSIQTTLHALSFVQEAINLGQALQQSKILQDFESQYLLAAIVLDKIALLASQLQGKTDAIQFDQEQILILQAQLTDLLDCLQLIKPKLQIKPVDVATNIVVQLAQPQLASTKKLIPTLSPVQTIDSFIQTSGNQSGKDYLKSYKFIIQTAHDGNSGYRSVLASNFMHAIDTNQKQSINAIKKLVAENFVHLFMQYDQLFPKNIQPSVAHALEKYLIEQLKKIESCTNLEQVVRLWNEEPVFDFYMITFLKYMLIDYVAKHTKEHAAIIIRSQNLATYTKEMKKWGAYTSELDLALLAKATGMSICVQPADTPACTTTYQGQPQLGTSSLLATESPGQYHMLIPKKSSWYSSWYNK</sequence>
<keyword evidence="2" id="KW-1185">Reference proteome</keyword>
<evidence type="ECO:0000313" key="2">
    <source>
        <dbReference type="Proteomes" id="UP000254834"/>
    </source>
</evidence>
<accession>A0A345ZCM4</accession>
<dbReference type="KEGG" id="cdes:C0J27_04900"/>
<dbReference type="SUPFAM" id="SSF54001">
    <property type="entry name" value="Cysteine proteinases"/>
    <property type="match status" value="1"/>
</dbReference>
<dbReference type="EMBL" id="CP025544">
    <property type="protein sequence ID" value="AXK61041.1"/>
    <property type="molecule type" value="Genomic_DNA"/>
</dbReference>
<dbReference type="AlphaFoldDB" id="A0A345ZCM4"/>
<dbReference type="RefSeq" id="WP_115586056.1">
    <property type="nucleotide sequence ID" value="NZ_CP025544.1"/>
</dbReference>
<dbReference type="InterPro" id="IPR038765">
    <property type="entry name" value="Papain-like_cys_pep_sf"/>
</dbReference>
<gene>
    <name evidence="1" type="ORF">C0J27_04900</name>
</gene>
<evidence type="ECO:0000313" key="1">
    <source>
        <dbReference type="EMBL" id="AXK61041.1"/>
    </source>
</evidence>
<dbReference type="InterPro" id="IPR042467">
    <property type="entry name" value="Peptidase_C65_otubain_sub2"/>
</dbReference>
<dbReference type="Pfam" id="PF10275">
    <property type="entry name" value="Peptidase_C65"/>
    <property type="match status" value="1"/>
</dbReference>
<proteinExistence type="predicted"/>
<dbReference type="Gene3D" id="1.20.1300.20">
    <property type="entry name" value="Peptidase C65 Otubain, subdomain 2"/>
    <property type="match status" value="1"/>
</dbReference>
<name>A0A345ZCM4_9BACT</name>
<reference evidence="1 2" key="1">
    <citation type="submission" date="2017-12" db="EMBL/GenBank/DDBJ databases">
        <title>Chromulinavorax destructans is a abundant pathogen of dominant heterotrophic picoflagllates.</title>
        <authorList>
            <person name="Deeg C.M."/>
            <person name="Zimmer M."/>
            <person name="Suttle C.A."/>
        </authorList>
    </citation>
    <scope>NUCLEOTIDE SEQUENCE [LARGE SCALE GENOMIC DNA]</scope>
    <source>
        <strain evidence="1 2">SeV1</strain>
    </source>
</reference>
<dbReference type="Proteomes" id="UP000254834">
    <property type="component" value="Chromosome"/>
</dbReference>
<protein>
    <submittedName>
        <fullName evidence="1">Uncharacterized protein</fullName>
    </submittedName>
</protein>